<name>A0ABP8XW77_9PSEU</name>
<gene>
    <name evidence="2" type="ORF">GCM10023215_67050</name>
</gene>
<organism evidence="2 3">
    <name type="scientific">Pseudonocardia yuanmonensis</name>
    <dbReference type="NCBI Taxonomy" id="1095914"/>
    <lineage>
        <taxon>Bacteria</taxon>
        <taxon>Bacillati</taxon>
        <taxon>Actinomycetota</taxon>
        <taxon>Actinomycetes</taxon>
        <taxon>Pseudonocardiales</taxon>
        <taxon>Pseudonocardiaceae</taxon>
        <taxon>Pseudonocardia</taxon>
    </lineage>
</organism>
<dbReference type="PROSITE" id="PS50902">
    <property type="entry name" value="FLAVODOXIN_LIKE"/>
    <property type="match status" value="1"/>
</dbReference>
<comment type="caution">
    <text evidence="2">The sequence shown here is derived from an EMBL/GenBank/DDBJ whole genome shotgun (WGS) entry which is preliminary data.</text>
</comment>
<accession>A0ABP8XW77</accession>
<dbReference type="Proteomes" id="UP001500325">
    <property type="component" value="Unassembled WGS sequence"/>
</dbReference>
<dbReference type="SUPFAM" id="SSF52218">
    <property type="entry name" value="Flavoproteins"/>
    <property type="match status" value="1"/>
</dbReference>
<dbReference type="InterPro" id="IPR008254">
    <property type="entry name" value="Flavodoxin/NO_synth"/>
</dbReference>
<dbReference type="EMBL" id="BAABIC010000043">
    <property type="protein sequence ID" value="GAA4714471.1"/>
    <property type="molecule type" value="Genomic_DNA"/>
</dbReference>
<evidence type="ECO:0000313" key="3">
    <source>
        <dbReference type="Proteomes" id="UP001500325"/>
    </source>
</evidence>
<reference evidence="3" key="1">
    <citation type="journal article" date="2019" name="Int. J. Syst. Evol. Microbiol.">
        <title>The Global Catalogue of Microorganisms (GCM) 10K type strain sequencing project: providing services to taxonomists for standard genome sequencing and annotation.</title>
        <authorList>
            <consortium name="The Broad Institute Genomics Platform"/>
            <consortium name="The Broad Institute Genome Sequencing Center for Infectious Disease"/>
            <person name="Wu L."/>
            <person name="Ma J."/>
        </authorList>
    </citation>
    <scope>NUCLEOTIDE SEQUENCE [LARGE SCALE GENOMIC DNA]</scope>
    <source>
        <strain evidence="3">JCM 18055</strain>
    </source>
</reference>
<dbReference type="InterPro" id="IPR029039">
    <property type="entry name" value="Flavoprotein-like_sf"/>
</dbReference>
<dbReference type="Gene3D" id="3.40.50.360">
    <property type="match status" value="1"/>
</dbReference>
<proteinExistence type="predicted"/>
<keyword evidence="3" id="KW-1185">Reference proteome</keyword>
<dbReference type="RefSeq" id="WP_345384848.1">
    <property type="nucleotide sequence ID" value="NZ_BAABIC010000043.1"/>
</dbReference>
<sequence>MARALVVYESVFGDARAIAYAIADGLSASLAADVLAAAEAPAEIGADVGLLVVGGPNHAFGMPRPSTREGAVTQHGAVIADTTTGLHEWLQSVRVPRTGLAAAAFDTRSSGHRMLVKMDHAARTEEKLLGKLGARIVAPAAHFFVADTTGPLVDGEEDRARTWGRSLVGLADFRAVS</sequence>
<evidence type="ECO:0000259" key="1">
    <source>
        <dbReference type="PROSITE" id="PS50902"/>
    </source>
</evidence>
<feature type="domain" description="Flavodoxin-like" evidence="1">
    <location>
        <begin position="4"/>
        <end position="168"/>
    </location>
</feature>
<protein>
    <submittedName>
        <fullName evidence="2">Flavodoxin family protein</fullName>
    </submittedName>
</protein>
<evidence type="ECO:0000313" key="2">
    <source>
        <dbReference type="EMBL" id="GAA4714471.1"/>
    </source>
</evidence>